<protein>
    <recommendedName>
        <fullName evidence="3">Sulfotransferase domain-containing protein</fullName>
    </recommendedName>
</protein>
<dbReference type="AlphaFoldDB" id="A0AAV8WAC6"/>
<name>A0AAV8WAC6_9CUCU</name>
<gene>
    <name evidence="4" type="ORF">NQ315_001563</name>
</gene>
<evidence type="ECO:0000313" key="4">
    <source>
        <dbReference type="EMBL" id="KAJ8923015.1"/>
    </source>
</evidence>
<evidence type="ECO:0000256" key="1">
    <source>
        <dbReference type="ARBA" id="ARBA00005771"/>
    </source>
</evidence>
<accession>A0AAV8WAC6</accession>
<keyword evidence="2" id="KW-0808">Transferase</keyword>
<dbReference type="EMBL" id="JANEYG010000005">
    <property type="protein sequence ID" value="KAJ8923015.1"/>
    <property type="molecule type" value="Genomic_DNA"/>
</dbReference>
<comment type="similarity">
    <text evidence="1">Belongs to the sulfotransferase 1 family.</text>
</comment>
<dbReference type="PANTHER" id="PTHR11783">
    <property type="entry name" value="SULFOTRANSFERASE SULT"/>
    <property type="match status" value="1"/>
</dbReference>
<proteinExistence type="inferred from homology"/>
<evidence type="ECO:0000313" key="5">
    <source>
        <dbReference type="Proteomes" id="UP001159042"/>
    </source>
</evidence>
<dbReference type="Proteomes" id="UP001159042">
    <property type="component" value="Unassembled WGS sequence"/>
</dbReference>
<dbReference type="Pfam" id="PF00685">
    <property type="entry name" value="Sulfotransfer_1"/>
    <property type="match status" value="1"/>
</dbReference>
<dbReference type="GO" id="GO:0008146">
    <property type="term" value="F:sulfotransferase activity"/>
    <property type="evidence" value="ECO:0007669"/>
    <property type="project" value="InterPro"/>
</dbReference>
<dbReference type="Gene3D" id="3.40.50.300">
    <property type="entry name" value="P-loop containing nucleotide triphosphate hydrolases"/>
    <property type="match status" value="1"/>
</dbReference>
<evidence type="ECO:0000256" key="2">
    <source>
        <dbReference type="ARBA" id="ARBA00022679"/>
    </source>
</evidence>
<comment type="caution">
    <text evidence="4">The sequence shown here is derived from an EMBL/GenBank/DDBJ whole genome shotgun (WGS) entry which is preliminary data.</text>
</comment>
<keyword evidence="5" id="KW-1185">Reference proteome</keyword>
<dbReference type="InterPro" id="IPR000863">
    <property type="entry name" value="Sulfotransferase_dom"/>
</dbReference>
<feature type="domain" description="Sulfotransferase" evidence="3">
    <location>
        <begin position="64"/>
        <end position="336"/>
    </location>
</feature>
<organism evidence="4 5">
    <name type="scientific">Exocentrus adspersus</name>
    <dbReference type="NCBI Taxonomy" id="1586481"/>
    <lineage>
        <taxon>Eukaryota</taxon>
        <taxon>Metazoa</taxon>
        <taxon>Ecdysozoa</taxon>
        <taxon>Arthropoda</taxon>
        <taxon>Hexapoda</taxon>
        <taxon>Insecta</taxon>
        <taxon>Pterygota</taxon>
        <taxon>Neoptera</taxon>
        <taxon>Endopterygota</taxon>
        <taxon>Coleoptera</taxon>
        <taxon>Polyphaga</taxon>
        <taxon>Cucujiformia</taxon>
        <taxon>Chrysomeloidea</taxon>
        <taxon>Cerambycidae</taxon>
        <taxon>Lamiinae</taxon>
        <taxon>Acanthocinini</taxon>
        <taxon>Exocentrus</taxon>
    </lineage>
</organism>
<reference evidence="4 5" key="1">
    <citation type="journal article" date="2023" name="Insect Mol. Biol.">
        <title>Genome sequencing provides insights into the evolution of gene families encoding plant cell wall-degrading enzymes in longhorned beetles.</title>
        <authorList>
            <person name="Shin N.R."/>
            <person name="Okamura Y."/>
            <person name="Kirsch R."/>
            <person name="Pauchet Y."/>
        </authorList>
    </citation>
    <scope>NUCLEOTIDE SEQUENCE [LARGE SCALE GENOMIC DNA]</scope>
    <source>
        <strain evidence="4">EAD_L_NR</strain>
    </source>
</reference>
<evidence type="ECO:0000259" key="3">
    <source>
        <dbReference type="Pfam" id="PF00685"/>
    </source>
</evidence>
<dbReference type="InterPro" id="IPR027417">
    <property type="entry name" value="P-loop_NTPase"/>
</dbReference>
<sequence>MTECPMPRRRTIFKELPFDVVENPHAHRLTMPDLEAVFVGPKRYVQSDRYKEFGLDIYNFEARPDDVYLIGYLRSGTTLTCEIVWQIGNDLDYEGAAKDFMDYRFPHIDVMGTLEVTRHIPKTKTLTEEMKEIIHKYQQLDLKGLSEREGRRFIKSHLALSLMPPHIFEVGAKVIYCARHPRDVIVSLYEVSSFFRPNGPQAEFKDMLEDFINDAGWNCPYFEHVKEAWERRNDANFLFLFYEDTIKDKRQTIRKVAQFLGKSLSENQVDSLEDYLSLEKFKNNKSVNCDQLVKLGVAKDTNRFIRKGKSEGWRQYFDAEMKEKFDKWMEKNLQDTDLRFPEK</sequence>
<dbReference type="SUPFAM" id="SSF52540">
    <property type="entry name" value="P-loop containing nucleoside triphosphate hydrolases"/>
    <property type="match status" value="1"/>
</dbReference>